<feature type="binding site" evidence="23">
    <location>
        <position position="29"/>
    </location>
    <ligand>
        <name>a divalent metal cation</name>
        <dbReference type="ChEBI" id="CHEBI:60240"/>
    </ligand>
</feature>
<feature type="binding site" evidence="22">
    <location>
        <position position="29"/>
    </location>
    <ligand>
        <name>ATP</name>
        <dbReference type="ChEBI" id="CHEBI:30616"/>
    </ligand>
</feature>
<dbReference type="RefSeq" id="WP_057666117.1">
    <property type="nucleotide sequence ID" value="NZ_JACIUV010000002.1"/>
</dbReference>
<comment type="similarity">
    <text evidence="2 24">Belongs to the bacterial diacylglycerol kinase family.</text>
</comment>
<keyword evidence="11 22" id="KW-0547">Nucleotide-binding</keyword>
<evidence type="ECO:0000256" key="1">
    <source>
        <dbReference type="ARBA" id="ARBA00004429"/>
    </source>
</evidence>
<dbReference type="InterPro" id="IPR000829">
    <property type="entry name" value="DAGK"/>
</dbReference>
<keyword evidence="16 24" id="KW-0443">Lipid metabolism</keyword>
<evidence type="ECO:0000256" key="10">
    <source>
        <dbReference type="ARBA" id="ARBA00022723"/>
    </source>
</evidence>
<keyword evidence="19 24" id="KW-1208">Phospholipid metabolism</keyword>
<keyword evidence="9 24" id="KW-0812">Transmembrane</keyword>
<dbReference type="Pfam" id="PF01219">
    <property type="entry name" value="DAGK_prokar"/>
    <property type="match status" value="1"/>
</dbReference>
<dbReference type="CDD" id="cd14264">
    <property type="entry name" value="DAGK_IM"/>
    <property type="match status" value="1"/>
</dbReference>
<feature type="binding site" evidence="22">
    <location>
        <begin position="86"/>
        <end position="88"/>
    </location>
    <ligand>
        <name>ATP</name>
        <dbReference type="ChEBI" id="CHEBI:30616"/>
    </ligand>
</feature>
<dbReference type="Proteomes" id="UP000550609">
    <property type="component" value="Unassembled WGS sequence"/>
</dbReference>
<dbReference type="GO" id="GO:0006654">
    <property type="term" value="P:phosphatidic acid biosynthetic process"/>
    <property type="evidence" value="ECO:0007669"/>
    <property type="project" value="InterPro"/>
</dbReference>
<dbReference type="AlphaFoldDB" id="A0A0R0BYU8"/>
<comment type="cofactor">
    <cofactor evidence="23">
        <name>Mg(2+)</name>
        <dbReference type="ChEBI" id="CHEBI:18420"/>
    </cofactor>
    <text evidence="23">Mn(2+), Zn(2+), Cd(2+) and Co(2+) support activity to lesser extents.</text>
</comment>
<dbReference type="InterPro" id="IPR033718">
    <property type="entry name" value="DAGK_prok"/>
</dbReference>
<evidence type="ECO:0000313" key="26">
    <source>
        <dbReference type="EMBL" id="MBB1116465.1"/>
    </source>
</evidence>
<evidence type="ECO:0000256" key="9">
    <source>
        <dbReference type="ARBA" id="ARBA00022692"/>
    </source>
</evidence>
<evidence type="ECO:0000256" key="2">
    <source>
        <dbReference type="ARBA" id="ARBA00005967"/>
    </source>
</evidence>
<evidence type="ECO:0000256" key="20">
    <source>
        <dbReference type="PIRSR" id="PIRSR600829-1"/>
    </source>
</evidence>
<evidence type="ECO:0000256" key="13">
    <source>
        <dbReference type="ARBA" id="ARBA00022840"/>
    </source>
</evidence>
<evidence type="ECO:0000256" key="3">
    <source>
        <dbReference type="ARBA" id="ARBA00012133"/>
    </source>
</evidence>
<feature type="transmembrane region" description="Helical" evidence="24">
    <location>
        <begin position="36"/>
        <end position="52"/>
    </location>
</feature>
<dbReference type="PANTHER" id="PTHR34299">
    <property type="entry name" value="DIACYLGLYCEROL KINASE"/>
    <property type="match status" value="1"/>
</dbReference>
<evidence type="ECO:0000256" key="16">
    <source>
        <dbReference type="ARBA" id="ARBA00023098"/>
    </source>
</evidence>
<evidence type="ECO:0000256" key="4">
    <source>
        <dbReference type="ARBA" id="ARBA00017575"/>
    </source>
</evidence>
<reference evidence="26 28" key="2">
    <citation type="submission" date="2020-08" db="EMBL/GenBank/DDBJ databases">
        <title>Stenotrophomonas sp. W1S232.</title>
        <authorList>
            <person name="Deng Y."/>
        </authorList>
    </citation>
    <scope>NUCLEOTIDE SEQUENCE [LARGE SCALE GENOMIC DNA]</scope>
    <source>
        <strain evidence="26 28">W1S232</strain>
    </source>
</reference>
<dbReference type="GO" id="GO:0004143">
    <property type="term" value="F:ATP-dependent diacylglycerol kinase activity"/>
    <property type="evidence" value="ECO:0007669"/>
    <property type="project" value="UniProtKB-EC"/>
</dbReference>
<feature type="binding site" evidence="23">
    <location>
        <position position="77"/>
    </location>
    <ligand>
        <name>a divalent metal cation</name>
        <dbReference type="ChEBI" id="CHEBI:60240"/>
    </ligand>
</feature>
<feature type="binding site" evidence="22">
    <location>
        <position position="10"/>
    </location>
    <ligand>
        <name>ATP</name>
        <dbReference type="ChEBI" id="CHEBI:30616"/>
    </ligand>
</feature>
<dbReference type="Gene3D" id="1.10.287.3610">
    <property type="match status" value="1"/>
</dbReference>
<evidence type="ECO:0000256" key="5">
    <source>
        <dbReference type="ARBA" id="ARBA00022475"/>
    </source>
</evidence>
<keyword evidence="18" id="KW-0594">Phospholipid biosynthesis</keyword>
<keyword evidence="7 24" id="KW-0997">Cell inner membrane</keyword>
<dbReference type="GO" id="GO:0005524">
    <property type="term" value="F:ATP binding"/>
    <property type="evidence" value="ECO:0007669"/>
    <property type="project" value="UniProtKB-KW"/>
</dbReference>
<name>A0A0R0BYU8_9GAMM</name>
<evidence type="ECO:0000256" key="8">
    <source>
        <dbReference type="ARBA" id="ARBA00022679"/>
    </source>
</evidence>
<feature type="transmembrane region" description="Helical" evidence="24">
    <location>
        <begin position="97"/>
        <end position="116"/>
    </location>
</feature>
<evidence type="ECO:0000256" key="6">
    <source>
        <dbReference type="ARBA" id="ARBA00022516"/>
    </source>
</evidence>
<dbReference type="EMBL" id="LDJH01000013">
    <property type="protein sequence ID" value="KRG58003.1"/>
    <property type="molecule type" value="Genomic_DNA"/>
</dbReference>
<evidence type="ECO:0000256" key="14">
    <source>
        <dbReference type="ARBA" id="ARBA00022842"/>
    </source>
</evidence>
<keyword evidence="12 24" id="KW-0418">Kinase</keyword>
<evidence type="ECO:0000256" key="12">
    <source>
        <dbReference type="ARBA" id="ARBA00022777"/>
    </source>
</evidence>
<keyword evidence="6" id="KW-0444">Lipid biosynthesis</keyword>
<comment type="subcellular location">
    <subcellularLocation>
        <location evidence="1 24">Cell inner membrane</location>
        <topology evidence="1 24">Multi-pass membrane protein</topology>
    </subcellularLocation>
</comment>
<evidence type="ECO:0000256" key="24">
    <source>
        <dbReference type="RuleBase" id="RU363065"/>
    </source>
</evidence>
<organism evidence="25 27">
    <name type="scientific">Stenotrophomonas koreensis</name>
    <dbReference type="NCBI Taxonomy" id="266128"/>
    <lineage>
        <taxon>Bacteria</taxon>
        <taxon>Pseudomonadati</taxon>
        <taxon>Pseudomonadota</taxon>
        <taxon>Gammaproteobacteria</taxon>
        <taxon>Lysobacterales</taxon>
        <taxon>Lysobacteraceae</taxon>
        <taxon>Stenotrophomonas</taxon>
    </lineage>
</organism>
<evidence type="ECO:0000256" key="17">
    <source>
        <dbReference type="ARBA" id="ARBA00023136"/>
    </source>
</evidence>
<sequence>MKSPRTGLDRIRAAAGNSWRGLQACWRSEAAFRQETVLALPLLVLAVFLPLTGVERALMMACVLLVLIVELLNSGIEAAIDRIGPEHHPLSGLAKDVASAAVSLSLLLAVVVWSCILL</sequence>
<comment type="caution">
    <text evidence="24">Lacks conserved residue(s) required for the propagation of feature annotation.</text>
</comment>
<evidence type="ECO:0000256" key="21">
    <source>
        <dbReference type="PIRSR" id="PIRSR600829-2"/>
    </source>
</evidence>
<dbReference type="EMBL" id="JACIUV010000002">
    <property type="protein sequence ID" value="MBB1116465.1"/>
    <property type="molecule type" value="Genomic_DNA"/>
</dbReference>
<dbReference type="STRING" id="266128.ABB25_09200"/>
<dbReference type="EC" id="2.7.1.107" evidence="3 24"/>
<feature type="binding site" evidence="21">
    <location>
        <begin position="14"/>
        <end position="19"/>
    </location>
    <ligand>
        <name>substrate</name>
    </ligand>
</feature>
<keyword evidence="10 23" id="KW-0479">Metal-binding</keyword>
<feature type="binding site" evidence="21">
    <location>
        <position position="10"/>
    </location>
    <ligand>
        <name>substrate</name>
    </ligand>
</feature>
<feature type="binding site" evidence="21">
    <location>
        <position position="56"/>
    </location>
    <ligand>
        <name>substrate</name>
    </ligand>
</feature>
<feature type="active site" description="Proton acceptor" evidence="20">
    <location>
        <position position="70"/>
    </location>
</feature>
<evidence type="ECO:0000256" key="19">
    <source>
        <dbReference type="ARBA" id="ARBA00023264"/>
    </source>
</evidence>
<protein>
    <recommendedName>
        <fullName evidence="4 24">Diacylglycerol kinase</fullName>
        <ecNumber evidence="3 24">2.7.1.107</ecNumber>
    </recommendedName>
</protein>
<keyword evidence="5" id="KW-1003">Cell membrane</keyword>
<evidence type="ECO:0000313" key="27">
    <source>
        <dbReference type="Proteomes" id="UP000051254"/>
    </source>
</evidence>
<evidence type="ECO:0000313" key="28">
    <source>
        <dbReference type="Proteomes" id="UP000550609"/>
    </source>
</evidence>
<reference evidence="25 27" key="1">
    <citation type="submission" date="2015-05" db="EMBL/GenBank/DDBJ databases">
        <title>Genome sequencing and analysis of members of genus Stenotrophomonas.</title>
        <authorList>
            <person name="Patil P.P."/>
            <person name="Midha S."/>
            <person name="Patil P.B."/>
        </authorList>
    </citation>
    <scope>NUCLEOTIDE SEQUENCE [LARGE SCALE GENOMIC DNA]</scope>
    <source>
        <strain evidence="25 27">DSM 17805</strain>
    </source>
</reference>
<feature type="binding site" evidence="21">
    <location>
        <position position="99"/>
    </location>
    <ligand>
        <name>substrate</name>
    </ligand>
</feature>
<comment type="catalytic activity">
    <reaction evidence="24">
        <text>a 1,2-diacyl-sn-glycerol + ATP = a 1,2-diacyl-sn-glycero-3-phosphate + ADP + H(+)</text>
        <dbReference type="Rhea" id="RHEA:10272"/>
        <dbReference type="ChEBI" id="CHEBI:15378"/>
        <dbReference type="ChEBI" id="CHEBI:17815"/>
        <dbReference type="ChEBI" id="CHEBI:30616"/>
        <dbReference type="ChEBI" id="CHEBI:58608"/>
        <dbReference type="ChEBI" id="CHEBI:456216"/>
        <dbReference type="EC" id="2.7.1.107"/>
    </reaction>
</comment>
<keyword evidence="17 24" id="KW-0472">Membrane</keyword>
<keyword evidence="27" id="KW-1185">Reference proteome</keyword>
<evidence type="ECO:0000256" key="18">
    <source>
        <dbReference type="ARBA" id="ARBA00023209"/>
    </source>
</evidence>
<evidence type="ECO:0000256" key="15">
    <source>
        <dbReference type="ARBA" id="ARBA00022989"/>
    </source>
</evidence>
<evidence type="ECO:0000256" key="7">
    <source>
        <dbReference type="ARBA" id="ARBA00022519"/>
    </source>
</evidence>
<keyword evidence="8 24" id="KW-0808">Transferase</keyword>
<evidence type="ECO:0000256" key="11">
    <source>
        <dbReference type="ARBA" id="ARBA00022741"/>
    </source>
</evidence>
<accession>A0A7W3YUE7</accession>
<feature type="binding site" evidence="21">
    <location>
        <begin position="31"/>
        <end position="35"/>
    </location>
    <ligand>
        <name>substrate</name>
    </ligand>
</feature>
<evidence type="ECO:0000256" key="23">
    <source>
        <dbReference type="PIRSR" id="PIRSR600829-4"/>
    </source>
</evidence>
<dbReference type="PATRIC" id="fig|266128.3.peg.708"/>
<keyword evidence="13 22" id="KW-0067">ATP-binding</keyword>
<feature type="binding site" evidence="21">
    <location>
        <position position="70"/>
    </location>
    <ligand>
        <name>substrate</name>
    </ligand>
</feature>
<dbReference type="GO" id="GO:0046872">
    <property type="term" value="F:metal ion binding"/>
    <property type="evidence" value="ECO:0007669"/>
    <property type="project" value="UniProtKB-KW"/>
</dbReference>
<dbReference type="OrthoDB" id="9796011at2"/>
<proteinExistence type="inferred from homology"/>
<comment type="function">
    <text evidence="24">Catalyzes the ATP-dependent phosphorylation of sn-l,2-diacylglycerol (DAG) to phosphatidic acid. Involved in the recycling of diacylglycerol produced as a by-product during membrane-derived oligosaccharide (MDO) biosynthesis.</text>
</comment>
<evidence type="ECO:0000256" key="22">
    <source>
        <dbReference type="PIRSR" id="PIRSR600829-3"/>
    </source>
</evidence>
<dbReference type="Proteomes" id="UP000051254">
    <property type="component" value="Unassembled WGS sequence"/>
</dbReference>
<dbReference type="GO" id="GO:0005886">
    <property type="term" value="C:plasma membrane"/>
    <property type="evidence" value="ECO:0007669"/>
    <property type="project" value="UniProtKB-SubCell"/>
</dbReference>
<gene>
    <name evidence="25" type="ORF">ABB25_09200</name>
    <name evidence="26" type="ORF">H4O09_05220</name>
</gene>
<feature type="binding site" evidence="22">
    <location>
        <position position="77"/>
    </location>
    <ligand>
        <name>ATP</name>
        <dbReference type="ChEBI" id="CHEBI:30616"/>
    </ligand>
</feature>
<evidence type="ECO:0000313" key="25">
    <source>
        <dbReference type="EMBL" id="KRG58003.1"/>
    </source>
</evidence>
<keyword evidence="14 23" id="KW-0460">Magnesium</keyword>
<comment type="caution">
    <text evidence="25">The sequence shown here is derived from an EMBL/GenBank/DDBJ whole genome shotgun (WGS) entry which is preliminary data.</text>
</comment>
<dbReference type="PANTHER" id="PTHR34299:SF1">
    <property type="entry name" value="DIACYLGLYCEROL KINASE"/>
    <property type="match status" value="1"/>
</dbReference>
<accession>A0A0R0BYU8</accession>
<keyword evidence="15 24" id="KW-1133">Transmembrane helix</keyword>
<feature type="binding site" evidence="22">
    <location>
        <begin position="95"/>
        <end position="96"/>
    </location>
    <ligand>
        <name>ATP</name>
        <dbReference type="ChEBI" id="CHEBI:30616"/>
    </ligand>
</feature>
<dbReference type="InterPro" id="IPR036945">
    <property type="entry name" value="DAGK_sf"/>
</dbReference>